<dbReference type="FunFam" id="3.40.50.720:FF:000191">
    <property type="entry name" value="Methylglyoxal reductase (NADPH-dependent)"/>
    <property type="match status" value="1"/>
</dbReference>
<protein>
    <submittedName>
        <fullName evidence="4">NADPH-dependent methylglyoxal reductase Grp2p</fullName>
    </submittedName>
</protein>
<reference evidence="4" key="1">
    <citation type="submission" date="2022-03" db="EMBL/GenBank/DDBJ databases">
        <authorList>
            <person name="Legras J.-L."/>
            <person name="Devillers H."/>
            <person name="Grondin C."/>
        </authorList>
    </citation>
    <scope>NUCLEOTIDE SEQUENCE</scope>
    <source>
        <strain evidence="4">CLIB 1423</strain>
    </source>
</reference>
<keyword evidence="5" id="KW-1185">Reference proteome</keyword>
<evidence type="ECO:0000313" key="4">
    <source>
        <dbReference type="EMBL" id="CAH2350417.1"/>
    </source>
</evidence>
<evidence type="ECO:0000259" key="3">
    <source>
        <dbReference type="Pfam" id="PF01370"/>
    </source>
</evidence>
<gene>
    <name evidence="4" type="ORF">CLIB1423_01S09648</name>
</gene>
<dbReference type="PANTHER" id="PTHR10366">
    <property type="entry name" value="NAD DEPENDENT EPIMERASE/DEHYDRATASE"/>
    <property type="match status" value="1"/>
</dbReference>
<sequence>MAATSVIVSGATGFIAQHVVLQLVTKGYKVVGTVRSTEKGEDLKKKLKSDNFTYEIVKDIGAKGAFDETLKAHPEVTVFLHTASPHHFDITDPETELLFPAVEGTKNALSAIATYGPQITKLVVTSSYVAMAHYDVDTIASNIYNEDSWNDITWEKSKGNALDGYWGSKTFAEKAAWDFVKEKKPNFTLSTVNPGYVFGPQAFASDATGTLNLSAETVSSTLKLKPDDEVSSQALAFVDVRDVADAHLVAFENKDAEGQRLLLYSERYSGQDLLDIINENFSKYVKGRIPTGIPGSGAEKIKTLATIDNSKTRKIIGHDFITLKKSVIDSVQQILDTNGSI</sequence>
<dbReference type="AlphaFoldDB" id="A0A9P0QL59"/>
<comment type="caution">
    <text evidence="4">The sequence shown here is derived from an EMBL/GenBank/DDBJ whole genome shotgun (WGS) entry which is preliminary data.</text>
</comment>
<dbReference type="Pfam" id="PF01370">
    <property type="entry name" value="Epimerase"/>
    <property type="match status" value="1"/>
</dbReference>
<evidence type="ECO:0000256" key="1">
    <source>
        <dbReference type="ARBA" id="ARBA00023002"/>
    </source>
</evidence>
<evidence type="ECO:0000256" key="2">
    <source>
        <dbReference type="ARBA" id="ARBA00023445"/>
    </source>
</evidence>
<dbReference type="SUPFAM" id="SSF51735">
    <property type="entry name" value="NAD(P)-binding Rossmann-fold domains"/>
    <property type="match status" value="1"/>
</dbReference>
<dbReference type="CDD" id="cd05227">
    <property type="entry name" value="AR_SDR_e"/>
    <property type="match status" value="1"/>
</dbReference>
<dbReference type="InterPro" id="IPR036291">
    <property type="entry name" value="NAD(P)-bd_dom_sf"/>
</dbReference>
<dbReference type="OrthoDB" id="2735536at2759"/>
<keyword evidence="1" id="KW-0560">Oxidoreductase</keyword>
<dbReference type="EMBL" id="CAKXYY010000001">
    <property type="protein sequence ID" value="CAH2350417.1"/>
    <property type="molecule type" value="Genomic_DNA"/>
</dbReference>
<accession>A0A9P0QL59</accession>
<dbReference type="Gene3D" id="3.40.50.720">
    <property type="entry name" value="NAD(P)-binding Rossmann-like Domain"/>
    <property type="match status" value="1"/>
</dbReference>
<dbReference type="PANTHER" id="PTHR10366:SF564">
    <property type="entry name" value="STEROL-4-ALPHA-CARBOXYLATE 3-DEHYDROGENASE, DECARBOXYLATING"/>
    <property type="match status" value="1"/>
</dbReference>
<dbReference type="Proteomes" id="UP000837801">
    <property type="component" value="Unassembled WGS sequence"/>
</dbReference>
<evidence type="ECO:0000313" key="5">
    <source>
        <dbReference type="Proteomes" id="UP000837801"/>
    </source>
</evidence>
<feature type="domain" description="NAD-dependent epimerase/dehydratase" evidence="3">
    <location>
        <begin position="6"/>
        <end position="257"/>
    </location>
</feature>
<proteinExistence type="inferred from homology"/>
<organism evidence="4 5">
    <name type="scientific">[Candida] railenensis</name>
    <dbReference type="NCBI Taxonomy" id="45579"/>
    <lineage>
        <taxon>Eukaryota</taxon>
        <taxon>Fungi</taxon>
        <taxon>Dikarya</taxon>
        <taxon>Ascomycota</taxon>
        <taxon>Saccharomycotina</taxon>
        <taxon>Pichiomycetes</taxon>
        <taxon>Debaryomycetaceae</taxon>
        <taxon>Kurtzmaniella</taxon>
    </lineage>
</organism>
<name>A0A9P0QL59_9ASCO</name>
<dbReference type="InterPro" id="IPR001509">
    <property type="entry name" value="Epimerase_deHydtase"/>
</dbReference>
<dbReference type="InterPro" id="IPR050425">
    <property type="entry name" value="NAD(P)_dehydrat-like"/>
</dbReference>
<comment type="similarity">
    <text evidence="2">Belongs to the NAD(P)-dependent epimerase/dehydratase family. Dihydroflavonol-4-reductase subfamily.</text>
</comment>
<dbReference type="GO" id="GO:0016616">
    <property type="term" value="F:oxidoreductase activity, acting on the CH-OH group of donors, NAD or NADP as acceptor"/>
    <property type="evidence" value="ECO:0007669"/>
    <property type="project" value="TreeGrafter"/>
</dbReference>